<evidence type="ECO:0000313" key="3">
    <source>
        <dbReference type="Proteomes" id="UP000070344"/>
    </source>
</evidence>
<dbReference type="PANTHER" id="PTHR38730:SF1">
    <property type="entry name" value="SLL7028 PROTEIN"/>
    <property type="match status" value="1"/>
</dbReference>
<evidence type="ECO:0000313" key="2">
    <source>
        <dbReference type="EMBL" id="KXB00702.1"/>
    </source>
</evidence>
<dbReference type="Pfam" id="PF09967">
    <property type="entry name" value="DUF2201"/>
    <property type="match status" value="1"/>
</dbReference>
<dbReference type="InterPro" id="IPR018698">
    <property type="entry name" value="VWA-like_dom"/>
</dbReference>
<gene>
    <name evidence="2" type="ORF">AKJ41_03750</name>
</gene>
<proteinExistence type="predicted"/>
<accession>A0A133V2N0</accession>
<name>A0A133V2N0_9EURY</name>
<organism evidence="2 3">
    <name type="scientific">candidate division MSBL1 archaeon SCGC-AAA259O05</name>
    <dbReference type="NCBI Taxonomy" id="1698271"/>
    <lineage>
        <taxon>Archaea</taxon>
        <taxon>Methanobacteriati</taxon>
        <taxon>Methanobacteriota</taxon>
        <taxon>candidate division MSBL1</taxon>
    </lineage>
</organism>
<feature type="domain" description="VWA-like" evidence="1">
    <location>
        <begin position="32"/>
        <end position="156"/>
    </location>
</feature>
<dbReference type="AlphaFoldDB" id="A0A133V2N0"/>
<protein>
    <recommendedName>
        <fullName evidence="1">VWA-like domain-containing protein</fullName>
    </recommendedName>
</protein>
<dbReference type="Gene3D" id="3.40.50.410">
    <property type="entry name" value="von Willebrand factor, type A domain"/>
    <property type="match status" value="1"/>
</dbReference>
<keyword evidence="3" id="KW-1185">Reference proteome</keyword>
<reference evidence="2 3" key="1">
    <citation type="journal article" date="2016" name="Sci. Rep.">
        <title>Metabolic traits of an uncultured archaeal lineage -MSBL1- from brine pools of the Red Sea.</title>
        <authorList>
            <person name="Mwirichia R."/>
            <person name="Alam I."/>
            <person name="Rashid M."/>
            <person name="Vinu M."/>
            <person name="Ba-Alawi W."/>
            <person name="Anthony Kamau A."/>
            <person name="Kamanda Ngugi D."/>
            <person name="Goker M."/>
            <person name="Klenk H.P."/>
            <person name="Bajic V."/>
            <person name="Stingl U."/>
        </authorList>
    </citation>
    <scope>NUCLEOTIDE SEQUENCE [LARGE SCALE GENOMIC DNA]</scope>
    <source>
        <strain evidence="2">SCGC-AAA259O05</strain>
    </source>
</reference>
<dbReference type="SUPFAM" id="SSF53300">
    <property type="entry name" value="vWA-like"/>
    <property type="match status" value="1"/>
</dbReference>
<dbReference type="PANTHER" id="PTHR38730">
    <property type="entry name" value="SLL7028 PROTEIN"/>
    <property type="match status" value="1"/>
</dbReference>
<dbReference type="EMBL" id="LHXV01000043">
    <property type="protein sequence ID" value="KXB00702.1"/>
    <property type="molecule type" value="Genomic_DNA"/>
</dbReference>
<evidence type="ECO:0000259" key="1">
    <source>
        <dbReference type="Pfam" id="PF09967"/>
    </source>
</evidence>
<comment type="caution">
    <text evidence="2">The sequence shown here is derived from an EMBL/GenBank/DDBJ whole genome shotgun (WGS) entry which is preliminary data.</text>
</comment>
<dbReference type="InterPro" id="IPR036465">
    <property type="entry name" value="vWFA_dom_sf"/>
</dbReference>
<dbReference type="Proteomes" id="UP000070344">
    <property type="component" value="Unassembled WGS sequence"/>
</dbReference>
<sequence length="157" mass="17637">MGRESADWKRPNRKFLRSGFYFPTLKSQRLEVAFAVDTSGSVSDDELRDFMSEVKGALDSFPSYKVRLLACDADVHTEVTAERRGDFDGFAKEIRGGGGTSFVPVFDELKDEPVKALVYLTDGHGNFPDKIPSYDVLWVINNRDVDPPWGKVIRLTA</sequence>